<name>A0A5C3LEN3_9AGAR</name>
<proteinExistence type="inferred from homology"/>
<keyword evidence="14" id="KW-1185">Reference proteome</keyword>
<evidence type="ECO:0000256" key="12">
    <source>
        <dbReference type="SAM" id="Phobius"/>
    </source>
</evidence>
<evidence type="ECO:0000313" key="14">
    <source>
        <dbReference type="Proteomes" id="UP000308652"/>
    </source>
</evidence>
<comment type="subcellular location">
    <subcellularLocation>
        <location evidence="2">Cytoplasm</location>
    </subcellularLocation>
    <subcellularLocation>
        <location evidence="1">Nucleus membrane</location>
        <topology evidence="1">Multi-pass membrane protein</topology>
    </subcellularLocation>
</comment>
<dbReference type="PANTHER" id="PTHR20996">
    <property type="entry name" value="NUCLEAR ENVELOPE PHOSPHATASE-REGULATORY SUBUNIT 1"/>
    <property type="match status" value="1"/>
</dbReference>
<keyword evidence="4" id="KW-0963">Cytoplasm</keyword>
<dbReference type="InterPro" id="IPR019168">
    <property type="entry name" value="NEP1-R1"/>
</dbReference>
<keyword evidence="6 12" id="KW-1133">Transmembrane helix</keyword>
<protein>
    <recommendedName>
        <fullName evidence="10">Transmembrane protein 188</fullName>
    </recommendedName>
</protein>
<keyword evidence="8 12" id="KW-0472">Membrane</keyword>
<feature type="transmembrane region" description="Helical" evidence="12">
    <location>
        <begin position="48"/>
        <end position="66"/>
    </location>
</feature>
<dbReference type="GO" id="GO:0031965">
    <property type="term" value="C:nuclear membrane"/>
    <property type="evidence" value="ECO:0007669"/>
    <property type="project" value="UniProtKB-SubCell"/>
</dbReference>
<evidence type="ECO:0000256" key="1">
    <source>
        <dbReference type="ARBA" id="ARBA00004232"/>
    </source>
</evidence>
<comment type="similarity">
    <text evidence="3">Belongs to the CNEP1R1 family.</text>
</comment>
<feature type="region of interest" description="Disordered" evidence="11">
    <location>
        <begin position="171"/>
        <end position="213"/>
    </location>
</feature>
<keyword evidence="9" id="KW-0539">Nucleus</keyword>
<organism evidence="13 14">
    <name type="scientific">Crucibulum laeve</name>
    <dbReference type="NCBI Taxonomy" id="68775"/>
    <lineage>
        <taxon>Eukaryota</taxon>
        <taxon>Fungi</taxon>
        <taxon>Dikarya</taxon>
        <taxon>Basidiomycota</taxon>
        <taxon>Agaricomycotina</taxon>
        <taxon>Agaricomycetes</taxon>
        <taxon>Agaricomycetidae</taxon>
        <taxon>Agaricales</taxon>
        <taxon>Agaricineae</taxon>
        <taxon>Nidulariaceae</taxon>
        <taxon>Crucibulum</taxon>
    </lineage>
</organism>
<evidence type="ECO:0000256" key="6">
    <source>
        <dbReference type="ARBA" id="ARBA00022989"/>
    </source>
</evidence>
<dbReference type="AlphaFoldDB" id="A0A5C3LEN3"/>
<sequence>MPPRSTPPPKGSFYPPNDATTYRDLLLFEERLKTTAASLQQRKRRYQLLLFQLLVVIAFLLAEVLLPPESSLLSVPYKMTLQWLLPDIYTPETEVILHPYFASGMLFVSVTTLLLFFASGMYSEKIAYANKYVPHANRALRSFNMYLNVRKPPLHSKFYWNPLSFFFPRPAEPNTRPGSRSPSPTPSTPIRNRARSSSTSRPIAPIPPAANPRGELIFSSRVDRGFRESYERYRSVFERKREEKERMERRKGWFGKLRFWDRELVGGGTQVPAMPQTPGRSVSTSSTASRGRGGGSRSGTPPSTTKGGEGIMMKTRDRSRSPPSPVKRTGSETPNRRAGGDTPPSPSRQGSVRSRRGDPGGDGDLTLRTLALERSLELQQGQLGSR</sequence>
<keyword evidence="7" id="KW-0443">Lipid metabolism</keyword>
<dbReference type="Pfam" id="PF03907">
    <property type="entry name" value="Spo7"/>
    <property type="match status" value="1"/>
</dbReference>
<feature type="transmembrane region" description="Helical" evidence="12">
    <location>
        <begin position="100"/>
        <end position="122"/>
    </location>
</feature>
<dbReference type="EMBL" id="ML213788">
    <property type="protein sequence ID" value="TFK31298.1"/>
    <property type="molecule type" value="Genomic_DNA"/>
</dbReference>
<evidence type="ECO:0000256" key="4">
    <source>
        <dbReference type="ARBA" id="ARBA00022490"/>
    </source>
</evidence>
<feature type="compositionally biased region" description="Low complexity" evidence="11">
    <location>
        <begin position="278"/>
        <end position="290"/>
    </location>
</feature>
<dbReference type="GO" id="GO:0006629">
    <property type="term" value="P:lipid metabolic process"/>
    <property type="evidence" value="ECO:0007669"/>
    <property type="project" value="UniProtKB-KW"/>
</dbReference>
<evidence type="ECO:0000256" key="11">
    <source>
        <dbReference type="SAM" id="MobiDB-lite"/>
    </source>
</evidence>
<evidence type="ECO:0000256" key="10">
    <source>
        <dbReference type="ARBA" id="ARBA00030458"/>
    </source>
</evidence>
<evidence type="ECO:0000256" key="3">
    <source>
        <dbReference type="ARBA" id="ARBA00010998"/>
    </source>
</evidence>
<evidence type="ECO:0000313" key="13">
    <source>
        <dbReference type="EMBL" id="TFK31298.1"/>
    </source>
</evidence>
<feature type="region of interest" description="Disordered" evidence="11">
    <location>
        <begin position="267"/>
        <end position="365"/>
    </location>
</feature>
<dbReference type="GO" id="GO:0019888">
    <property type="term" value="F:protein phosphatase regulator activity"/>
    <property type="evidence" value="ECO:0007669"/>
    <property type="project" value="InterPro"/>
</dbReference>
<evidence type="ECO:0000256" key="7">
    <source>
        <dbReference type="ARBA" id="ARBA00023098"/>
    </source>
</evidence>
<dbReference type="OrthoDB" id="5599171at2759"/>
<dbReference type="PANTHER" id="PTHR20996:SF1">
    <property type="entry name" value="NUCLEAR ENVELOPE PHOSPHATASE-REGULATORY SUBUNIT 1"/>
    <property type="match status" value="1"/>
</dbReference>
<evidence type="ECO:0000256" key="9">
    <source>
        <dbReference type="ARBA" id="ARBA00023242"/>
    </source>
</evidence>
<evidence type="ECO:0000256" key="8">
    <source>
        <dbReference type="ARBA" id="ARBA00023136"/>
    </source>
</evidence>
<dbReference type="InterPro" id="IPR005605">
    <property type="entry name" value="Spo7"/>
</dbReference>
<evidence type="ECO:0000256" key="5">
    <source>
        <dbReference type="ARBA" id="ARBA00022692"/>
    </source>
</evidence>
<dbReference type="STRING" id="68775.A0A5C3LEN3"/>
<evidence type="ECO:0000256" key="2">
    <source>
        <dbReference type="ARBA" id="ARBA00004496"/>
    </source>
</evidence>
<dbReference type="GO" id="GO:0005737">
    <property type="term" value="C:cytoplasm"/>
    <property type="evidence" value="ECO:0007669"/>
    <property type="project" value="UniProtKB-SubCell"/>
</dbReference>
<dbReference type="GO" id="GO:0071595">
    <property type="term" value="C:Nem1-Spo7 phosphatase complex"/>
    <property type="evidence" value="ECO:0007669"/>
    <property type="project" value="InterPro"/>
</dbReference>
<accession>A0A5C3LEN3</accession>
<feature type="compositionally biased region" description="Low complexity" evidence="11">
    <location>
        <begin position="173"/>
        <end position="203"/>
    </location>
</feature>
<reference evidence="13 14" key="1">
    <citation type="journal article" date="2019" name="Nat. Ecol. Evol.">
        <title>Megaphylogeny resolves global patterns of mushroom evolution.</title>
        <authorList>
            <person name="Varga T."/>
            <person name="Krizsan K."/>
            <person name="Foldi C."/>
            <person name="Dima B."/>
            <person name="Sanchez-Garcia M."/>
            <person name="Sanchez-Ramirez S."/>
            <person name="Szollosi G.J."/>
            <person name="Szarkandi J.G."/>
            <person name="Papp V."/>
            <person name="Albert L."/>
            <person name="Andreopoulos W."/>
            <person name="Angelini C."/>
            <person name="Antonin V."/>
            <person name="Barry K.W."/>
            <person name="Bougher N.L."/>
            <person name="Buchanan P."/>
            <person name="Buyck B."/>
            <person name="Bense V."/>
            <person name="Catcheside P."/>
            <person name="Chovatia M."/>
            <person name="Cooper J."/>
            <person name="Damon W."/>
            <person name="Desjardin D."/>
            <person name="Finy P."/>
            <person name="Geml J."/>
            <person name="Haridas S."/>
            <person name="Hughes K."/>
            <person name="Justo A."/>
            <person name="Karasinski D."/>
            <person name="Kautmanova I."/>
            <person name="Kiss B."/>
            <person name="Kocsube S."/>
            <person name="Kotiranta H."/>
            <person name="LaButti K.M."/>
            <person name="Lechner B.E."/>
            <person name="Liimatainen K."/>
            <person name="Lipzen A."/>
            <person name="Lukacs Z."/>
            <person name="Mihaltcheva S."/>
            <person name="Morgado L.N."/>
            <person name="Niskanen T."/>
            <person name="Noordeloos M.E."/>
            <person name="Ohm R.A."/>
            <person name="Ortiz-Santana B."/>
            <person name="Ovrebo C."/>
            <person name="Racz N."/>
            <person name="Riley R."/>
            <person name="Savchenko A."/>
            <person name="Shiryaev A."/>
            <person name="Soop K."/>
            <person name="Spirin V."/>
            <person name="Szebenyi C."/>
            <person name="Tomsovsky M."/>
            <person name="Tulloss R.E."/>
            <person name="Uehling J."/>
            <person name="Grigoriev I.V."/>
            <person name="Vagvolgyi C."/>
            <person name="Papp T."/>
            <person name="Martin F.M."/>
            <person name="Miettinen O."/>
            <person name="Hibbett D.S."/>
            <person name="Nagy L.G."/>
        </authorList>
    </citation>
    <scope>NUCLEOTIDE SEQUENCE [LARGE SCALE GENOMIC DNA]</scope>
    <source>
        <strain evidence="13 14">CBS 166.37</strain>
    </source>
</reference>
<dbReference type="Proteomes" id="UP000308652">
    <property type="component" value="Unassembled WGS sequence"/>
</dbReference>
<gene>
    <name evidence="13" type="ORF">BDQ12DRAFT_640230</name>
</gene>
<keyword evidence="5 12" id="KW-0812">Transmembrane</keyword>